<name>A0AA88XUT0_PINIB</name>
<evidence type="ECO:0000313" key="3">
    <source>
        <dbReference type="Proteomes" id="UP001186944"/>
    </source>
</evidence>
<evidence type="ECO:0000256" key="1">
    <source>
        <dbReference type="SAM" id="MobiDB-lite"/>
    </source>
</evidence>
<reference evidence="2" key="1">
    <citation type="submission" date="2019-08" db="EMBL/GenBank/DDBJ databases">
        <title>The improved chromosome-level genome for the pearl oyster Pinctada fucata martensii using PacBio sequencing and Hi-C.</title>
        <authorList>
            <person name="Zheng Z."/>
        </authorList>
    </citation>
    <scope>NUCLEOTIDE SEQUENCE</scope>
    <source>
        <strain evidence="2">ZZ-2019</strain>
        <tissue evidence="2">Adductor muscle</tissue>
    </source>
</reference>
<protein>
    <submittedName>
        <fullName evidence="2">Uncharacterized protein</fullName>
    </submittedName>
</protein>
<dbReference type="EMBL" id="VSWD01000011">
    <property type="protein sequence ID" value="KAK3088907.1"/>
    <property type="molecule type" value="Genomic_DNA"/>
</dbReference>
<proteinExistence type="predicted"/>
<gene>
    <name evidence="2" type="ORF">FSP39_025287</name>
</gene>
<feature type="region of interest" description="Disordered" evidence="1">
    <location>
        <begin position="98"/>
        <end position="124"/>
    </location>
</feature>
<dbReference type="Proteomes" id="UP001186944">
    <property type="component" value="Unassembled WGS sequence"/>
</dbReference>
<keyword evidence="3" id="KW-1185">Reference proteome</keyword>
<comment type="caution">
    <text evidence="2">The sequence shown here is derived from an EMBL/GenBank/DDBJ whole genome shotgun (WGS) entry which is preliminary data.</text>
</comment>
<sequence length="344" mass="38830">MALLMLKTHDLTWQDHTVNVEVMLSPSKSTLLSNKHKALASKCDNVKRNYEKERDAVLKDIMIEKRLMERKRQEILRRRSEINLKKLSRESSAISSVGSESRLSKRIASAPSTSGASSVTGSDHQSGSFFITEFKSHSSAHAPPYQPESEDQSGRISAYSDANSLASTNISTRGSFLRSPYFSIPSVSTKFDSKGGDTKRTSKLPPKSVRFEESAIGDQSERELFTRINGMTLNDRIKTFNKAQEEFNNRPVIINRLNRPKSEPVRNSQPLVAKRYRSLRLDTEEIEKAFDNFCERKNVDELHKLMKLASKLKANVRLARNTSLMPSMAALKAAKMFKKNIKSA</sequence>
<accession>A0AA88XUT0</accession>
<organism evidence="2 3">
    <name type="scientific">Pinctada imbricata</name>
    <name type="common">Atlantic pearl-oyster</name>
    <name type="synonym">Pinctada martensii</name>
    <dbReference type="NCBI Taxonomy" id="66713"/>
    <lineage>
        <taxon>Eukaryota</taxon>
        <taxon>Metazoa</taxon>
        <taxon>Spiralia</taxon>
        <taxon>Lophotrochozoa</taxon>
        <taxon>Mollusca</taxon>
        <taxon>Bivalvia</taxon>
        <taxon>Autobranchia</taxon>
        <taxon>Pteriomorphia</taxon>
        <taxon>Pterioida</taxon>
        <taxon>Pterioidea</taxon>
        <taxon>Pteriidae</taxon>
        <taxon>Pinctada</taxon>
    </lineage>
</organism>
<feature type="compositionally biased region" description="Polar residues" evidence="1">
    <location>
        <begin position="110"/>
        <end position="124"/>
    </location>
</feature>
<evidence type="ECO:0000313" key="2">
    <source>
        <dbReference type="EMBL" id="KAK3088907.1"/>
    </source>
</evidence>
<dbReference type="AlphaFoldDB" id="A0AA88XUT0"/>